<accession>A0A0H5CY65</accession>
<evidence type="ECO:0000313" key="6">
    <source>
        <dbReference type="EMBL" id="CRL09533.1"/>
    </source>
</evidence>
<dbReference type="Proteomes" id="UP000043764">
    <property type="component" value="Unassembled WGS sequence"/>
</dbReference>
<evidence type="ECO:0000256" key="5">
    <source>
        <dbReference type="SAM" id="Phobius"/>
    </source>
</evidence>
<evidence type="ECO:0000256" key="2">
    <source>
        <dbReference type="ARBA" id="ARBA00023008"/>
    </source>
</evidence>
<evidence type="ECO:0000256" key="3">
    <source>
        <dbReference type="PIRSR" id="PIRSR603782-1"/>
    </source>
</evidence>
<dbReference type="PANTHER" id="PTHR12151:SF25">
    <property type="entry name" value="LINALOOL DEHYDRATASE_ISOMERASE DOMAIN-CONTAINING PROTEIN"/>
    <property type="match status" value="1"/>
</dbReference>
<dbReference type="GO" id="GO:0046872">
    <property type="term" value="F:metal ion binding"/>
    <property type="evidence" value="ECO:0007669"/>
    <property type="project" value="UniProtKB-KW"/>
</dbReference>
<evidence type="ECO:0000256" key="1">
    <source>
        <dbReference type="ARBA" id="ARBA00010996"/>
    </source>
</evidence>
<dbReference type="PANTHER" id="PTHR12151">
    <property type="entry name" value="ELECTRON TRANSPORT PROTIN SCO1/SENC FAMILY MEMBER"/>
    <property type="match status" value="1"/>
</dbReference>
<evidence type="ECO:0000313" key="7">
    <source>
        <dbReference type="Proteomes" id="UP000043764"/>
    </source>
</evidence>
<name>A0A0H5CY65_9RHOB</name>
<sequence length="200" mass="22235">MRLSGLQKVLWVLAGAAAFVFIWLLLWSDYRADLARTESEPPFLADFELTDHRGMVQTDEDFAGRWMLVFFGFTNCPDVCPTTLSEVAAVMEGLGDEAAMVQPIFITIDPERDTPTALAEYVPLFDAGIIGLTGTPEQIAATSETFPIFFERIEQATAPGRYTMGHTSHLFLFDTQAGFADSWPYGTPAEEILADLRQRI</sequence>
<dbReference type="InterPro" id="IPR036249">
    <property type="entry name" value="Thioredoxin-like_sf"/>
</dbReference>
<dbReference type="Pfam" id="PF02630">
    <property type="entry name" value="SCO1-SenC"/>
    <property type="match status" value="1"/>
</dbReference>
<dbReference type="AlphaFoldDB" id="A0A0H5CY65"/>
<protein>
    <submittedName>
        <fullName evidence="6">SCO1/SenC</fullName>
    </submittedName>
</protein>
<dbReference type="Gene3D" id="3.40.30.10">
    <property type="entry name" value="Glutaredoxin"/>
    <property type="match status" value="1"/>
</dbReference>
<dbReference type="EMBL" id="CVRL01000004">
    <property type="protein sequence ID" value="CRL09533.1"/>
    <property type="molecule type" value="Genomic_DNA"/>
</dbReference>
<proteinExistence type="inferred from homology"/>
<dbReference type="STRING" id="481446.NIT7645_00631"/>
<organism evidence="6 7">
    <name type="scientific">Phaeobacter italicus</name>
    <dbReference type="NCBI Taxonomy" id="481446"/>
    <lineage>
        <taxon>Bacteria</taxon>
        <taxon>Pseudomonadati</taxon>
        <taxon>Pseudomonadota</taxon>
        <taxon>Alphaproteobacteria</taxon>
        <taxon>Rhodobacterales</taxon>
        <taxon>Roseobacteraceae</taxon>
        <taxon>Phaeobacter</taxon>
    </lineage>
</organism>
<keyword evidence="2 3" id="KW-0186">Copper</keyword>
<comment type="similarity">
    <text evidence="1">Belongs to the SCO1/2 family.</text>
</comment>
<feature type="binding site" evidence="3">
    <location>
        <position position="80"/>
    </location>
    <ligand>
        <name>Cu cation</name>
        <dbReference type="ChEBI" id="CHEBI:23378"/>
    </ligand>
</feature>
<keyword evidence="7" id="KW-1185">Reference proteome</keyword>
<reference evidence="7" key="1">
    <citation type="submission" date="2015-05" db="EMBL/GenBank/DDBJ databases">
        <authorList>
            <person name="Rodrigo-Torres Lidia"/>
            <person name="Arahal R.David."/>
        </authorList>
    </citation>
    <scope>NUCLEOTIDE SEQUENCE [LARGE SCALE GENOMIC DNA]</scope>
    <source>
        <strain evidence="7">CECT 7321</strain>
    </source>
</reference>
<feature type="binding site" evidence="3">
    <location>
        <position position="166"/>
    </location>
    <ligand>
        <name>Cu cation</name>
        <dbReference type="ChEBI" id="CHEBI:23378"/>
    </ligand>
</feature>
<feature type="transmembrane region" description="Helical" evidence="5">
    <location>
        <begin position="9"/>
        <end position="27"/>
    </location>
</feature>
<keyword evidence="5" id="KW-1133">Transmembrane helix</keyword>
<keyword evidence="5" id="KW-0472">Membrane</keyword>
<dbReference type="CDD" id="cd02968">
    <property type="entry name" value="SCO"/>
    <property type="match status" value="1"/>
</dbReference>
<evidence type="ECO:0000256" key="4">
    <source>
        <dbReference type="PIRSR" id="PIRSR603782-2"/>
    </source>
</evidence>
<feature type="disulfide bond" description="Redox-active" evidence="4">
    <location>
        <begin position="76"/>
        <end position="80"/>
    </location>
</feature>
<feature type="binding site" evidence="3">
    <location>
        <position position="76"/>
    </location>
    <ligand>
        <name>Cu cation</name>
        <dbReference type="ChEBI" id="CHEBI:23378"/>
    </ligand>
</feature>
<keyword evidence="4" id="KW-1015">Disulfide bond</keyword>
<dbReference type="FunFam" id="3.40.30.10:FF:000013">
    <property type="entry name" value="Blast:Protein SCO1 homolog, mitochondrial"/>
    <property type="match status" value="1"/>
</dbReference>
<dbReference type="InterPro" id="IPR003782">
    <property type="entry name" value="SCO1/SenC"/>
</dbReference>
<keyword evidence="5" id="KW-0812">Transmembrane</keyword>
<gene>
    <name evidence="6" type="ORF">NIT7321_00364</name>
</gene>
<dbReference type="SUPFAM" id="SSF52833">
    <property type="entry name" value="Thioredoxin-like"/>
    <property type="match status" value="1"/>
</dbReference>
<keyword evidence="3" id="KW-0479">Metal-binding</keyword>